<dbReference type="Gene3D" id="3.40.30.10">
    <property type="entry name" value="Glutaredoxin"/>
    <property type="match status" value="1"/>
</dbReference>
<dbReference type="SUPFAM" id="SSF52833">
    <property type="entry name" value="Thioredoxin-like"/>
    <property type="match status" value="1"/>
</dbReference>
<dbReference type="PROSITE" id="PS50405">
    <property type="entry name" value="GST_CTER"/>
    <property type="match status" value="1"/>
</dbReference>
<proteinExistence type="inferred from homology"/>
<dbReference type="PROSITE" id="PS50404">
    <property type="entry name" value="GST_NTER"/>
    <property type="match status" value="1"/>
</dbReference>
<sequence>MTIQLYGFSTYAQSLVIIHVLKELGLSYEVIQPASLEEMKSPEYLATKHPFGKMPILNDDGFQIYETRAIVQIVNEAREELDKNLDVYEKLLEGKDYLTGEFSLVDFLHIPSTYYAFKAGEGELWNKRPNVSRWWKNISERESWKSIVTEYKLDEVV</sequence>
<dbReference type="PANTHER" id="PTHR43900:SF3">
    <property type="entry name" value="GLUTATHIONE S-TRANSFERASE RHO"/>
    <property type="match status" value="1"/>
</dbReference>
<dbReference type="EMBL" id="LLXJ01000319">
    <property type="protein sequence ID" value="PKC11279.1"/>
    <property type="molecule type" value="Genomic_DNA"/>
</dbReference>
<dbReference type="GO" id="GO:0005737">
    <property type="term" value="C:cytoplasm"/>
    <property type="evidence" value="ECO:0007669"/>
    <property type="project" value="TreeGrafter"/>
</dbReference>
<dbReference type="VEuPathDB" id="FungiDB:RhiirA1_364273"/>
<feature type="domain" description="GST N-terminal" evidence="5">
    <location>
        <begin position="1"/>
        <end position="82"/>
    </location>
</feature>
<dbReference type="GO" id="GO:0004364">
    <property type="term" value="F:glutathione transferase activity"/>
    <property type="evidence" value="ECO:0007669"/>
    <property type="project" value="UniProtKB-EC"/>
</dbReference>
<accession>A0A2N0PWT6</accession>
<comment type="caution">
    <text evidence="7">The sequence shown here is derived from an EMBL/GenBank/DDBJ whole genome shotgun (WGS) entry which is preliminary data.</text>
</comment>
<dbReference type="PANTHER" id="PTHR43900">
    <property type="entry name" value="GLUTATHIONE S-TRANSFERASE RHO"/>
    <property type="match status" value="1"/>
</dbReference>
<evidence type="ECO:0000259" key="5">
    <source>
        <dbReference type="PROSITE" id="PS50404"/>
    </source>
</evidence>
<reference evidence="7 8" key="1">
    <citation type="submission" date="2016-04" db="EMBL/GenBank/DDBJ databases">
        <title>Genome analyses suggest a sexual origin of heterokaryosis in a supposedly ancient asexual fungus.</title>
        <authorList>
            <person name="Ropars J."/>
            <person name="Sedzielewska K."/>
            <person name="Noel J."/>
            <person name="Charron P."/>
            <person name="Farinelli L."/>
            <person name="Marton T."/>
            <person name="Kruger M."/>
            <person name="Pelin A."/>
            <person name="Brachmann A."/>
            <person name="Corradi N."/>
        </authorList>
    </citation>
    <scope>NUCLEOTIDE SEQUENCE [LARGE SCALE GENOMIC DNA]</scope>
    <source>
        <strain evidence="7 8">A5</strain>
    </source>
</reference>
<protein>
    <recommendedName>
        <fullName evidence="1">glutathione transferase</fullName>
        <ecNumber evidence="1">2.5.1.18</ecNumber>
    </recommendedName>
</protein>
<dbReference type="GO" id="GO:0043295">
    <property type="term" value="F:glutathione binding"/>
    <property type="evidence" value="ECO:0007669"/>
    <property type="project" value="TreeGrafter"/>
</dbReference>
<evidence type="ECO:0000259" key="6">
    <source>
        <dbReference type="PROSITE" id="PS50405"/>
    </source>
</evidence>
<evidence type="ECO:0000313" key="8">
    <source>
        <dbReference type="Proteomes" id="UP000232722"/>
    </source>
</evidence>
<dbReference type="SUPFAM" id="SSF47616">
    <property type="entry name" value="GST C-terminal domain-like"/>
    <property type="match status" value="1"/>
</dbReference>
<evidence type="ECO:0000313" key="7">
    <source>
        <dbReference type="EMBL" id="PKC11279.1"/>
    </source>
</evidence>
<comment type="similarity">
    <text evidence="4">Belongs to the GST superfamily.</text>
</comment>
<dbReference type="Gene3D" id="1.20.1050.130">
    <property type="match status" value="1"/>
</dbReference>
<dbReference type="InterPro" id="IPR036282">
    <property type="entry name" value="Glutathione-S-Trfase_C_sf"/>
</dbReference>
<evidence type="ECO:0000256" key="2">
    <source>
        <dbReference type="ARBA" id="ARBA00022679"/>
    </source>
</evidence>
<dbReference type="InterPro" id="IPR004045">
    <property type="entry name" value="Glutathione_S-Trfase_N"/>
</dbReference>
<comment type="catalytic activity">
    <reaction evidence="3">
        <text>RX + glutathione = an S-substituted glutathione + a halide anion + H(+)</text>
        <dbReference type="Rhea" id="RHEA:16437"/>
        <dbReference type="ChEBI" id="CHEBI:15378"/>
        <dbReference type="ChEBI" id="CHEBI:16042"/>
        <dbReference type="ChEBI" id="CHEBI:17792"/>
        <dbReference type="ChEBI" id="CHEBI:57925"/>
        <dbReference type="ChEBI" id="CHEBI:90779"/>
        <dbReference type="EC" id="2.5.1.18"/>
    </reaction>
</comment>
<dbReference type="Pfam" id="PF02798">
    <property type="entry name" value="GST_N"/>
    <property type="match status" value="1"/>
</dbReference>
<dbReference type="Pfam" id="PF00043">
    <property type="entry name" value="GST_C"/>
    <property type="match status" value="1"/>
</dbReference>
<feature type="domain" description="GST C-terminal" evidence="6">
    <location>
        <begin position="20"/>
        <end position="157"/>
    </location>
</feature>
<evidence type="ECO:0000256" key="3">
    <source>
        <dbReference type="ARBA" id="ARBA00047960"/>
    </source>
</evidence>
<name>A0A2N0PWT6_9GLOM</name>
<reference evidence="7 8" key="2">
    <citation type="submission" date="2017-09" db="EMBL/GenBank/DDBJ databases">
        <title>Extensive intraspecific genome diversity in a model arbuscular mycorrhizal fungus.</title>
        <authorList>
            <person name="Chen E.C."/>
            <person name="Morin E."/>
            <person name="Beaudet D."/>
            <person name="Noel J."/>
            <person name="Ndikumana S."/>
            <person name="Charron P."/>
            <person name="St-Onge C."/>
            <person name="Giorgi J."/>
            <person name="Grigoriev I.V."/>
            <person name="Roux C."/>
            <person name="Martin F.M."/>
            <person name="Corradi N."/>
        </authorList>
    </citation>
    <scope>NUCLEOTIDE SEQUENCE [LARGE SCALE GENOMIC DNA]</scope>
    <source>
        <strain evidence="7 8">A5</strain>
    </source>
</reference>
<dbReference type="AlphaFoldDB" id="A0A2N0PWT6"/>
<gene>
    <name evidence="7" type="ORF">RhiirA5_397603</name>
</gene>
<dbReference type="EC" id="2.5.1.18" evidence="1"/>
<dbReference type="GO" id="GO:0006749">
    <property type="term" value="P:glutathione metabolic process"/>
    <property type="evidence" value="ECO:0007669"/>
    <property type="project" value="TreeGrafter"/>
</dbReference>
<dbReference type="InterPro" id="IPR036249">
    <property type="entry name" value="Thioredoxin-like_sf"/>
</dbReference>
<dbReference type="Proteomes" id="UP000232722">
    <property type="component" value="Unassembled WGS sequence"/>
</dbReference>
<dbReference type="InterPro" id="IPR004046">
    <property type="entry name" value="GST_C"/>
</dbReference>
<organism evidence="7 8">
    <name type="scientific">Rhizophagus irregularis</name>
    <dbReference type="NCBI Taxonomy" id="588596"/>
    <lineage>
        <taxon>Eukaryota</taxon>
        <taxon>Fungi</taxon>
        <taxon>Fungi incertae sedis</taxon>
        <taxon>Mucoromycota</taxon>
        <taxon>Glomeromycotina</taxon>
        <taxon>Glomeromycetes</taxon>
        <taxon>Glomerales</taxon>
        <taxon>Glomeraceae</taxon>
        <taxon>Rhizophagus</taxon>
    </lineage>
</organism>
<evidence type="ECO:0000256" key="1">
    <source>
        <dbReference type="ARBA" id="ARBA00012452"/>
    </source>
</evidence>
<evidence type="ECO:0000256" key="4">
    <source>
        <dbReference type="RuleBase" id="RU003494"/>
    </source>
</evidence>
<keyword evidence="2 7" id="KW-0808">Transferase</keyword>
<dbReference type="InterPro" id="IPR010987">
    <property type="entry name" value="Glutathione-S-Trfase_C-like"/>
</dbReference>